<dbReference type="Pfam" id="PF06189">
    <property type="entry name" value="5-nucleotidase"/>
    <property type="match status" value="1"/>
</dbReference>
<gene>
    <name evidence="1" type="ORF">ABB30_12220</name>
</gene>
<sequence length="319" mass="34674">MTSQPYLSDNQPRLLTVAVTSRALFDLEEGNALFESQGLGAYADYQRQREDELLQPGVAFPVVRKLLALNAQLPEGSPRVEVILLSRNSADTGLRIFNSIQHYGLEIVRATFTAGGPTWPYVKPFGTDLFLSANPESVQRALAHGIAAATILPQAPAEAGTLGLADTGRNEHQLRIAFDGDAVLFGDESERISREQGVEAFGRHERENARAELSGGPFRNFLSALHELQALLPAGEDCPLRTALVTARSAPAHERVIRTLRTWGVRLDEALFLGGRHKGPFLEAFGADIFFDDSRHNIDSASRHVTAGHVPHGVANEAG</sequence>
<dbReference type="OrthoDB" id="9778569at2"/>
<dbReference type="Proteomes" id="UP000050956">
    <property type="component" value="Unassembled WGS sequence"/>
</dbReference>
<dbReference type="GO" id="GO:0005737">
    <property type="term" value="C:cytoplasm"/>
    <property type="evidence" value="ECO:0007669"/>
    <property type="project" value="InterPro"/>
</dbReference>
<dbReference type="GO" id="GO:0000287">
    <property type="term" value="F:magnesium ion binding"/>
    <property type="evidence" value="ECO:0007669"/>
    <property type="project" value="InterPro"/>
</dbReference>
<evidence type="ECO:0000313" key="1">
    <source>
        <dbReference type="EMBL" id="KRG75213.1"/>
    </source>
</evidence>
<dbReference type="GO" id="GO:0008253">
    <property type="term" value="F:5'-nucleotidase activity"/>
    <property type="evidence" value="ECO:0007669"/>
    <property type="project" value="InterPro"/>
</dbReference>
<dbReference type="InterPro" id="IPR010394">
    <property type="entry name" value="5-nucleotidase"/>
</dbReference>
<name>A0A0R0CZF0_9GAMM</name>
<proteinExistence type="predicted"/>
<dbReference type="RefSeq" id="WP_057638593.1">
    <property type="nucleotide sequence ID" value="NZ_LDJM01000032.1"/>
</dbReference>
<accession>A0A0R0CZF0</accession>
<dbReference type="AlphaFoldDB" id="A0A0R0CZF0"/>
<dbReference type="EMBL" id="LDJM01000032">
    <property type="protein sequence ID" value="KRG75213.1"/>
    <property type="molecule type" value="Genomic_DNA"/>
</dbReference>
<keyword evidence="2" id="KW-1185">Reference proteome</keyword>
<dbReference type="STRING" id="336566.ABB30_12220"/>
<dbReference type="GO" id="GO:0000166">
    <property type="term" value="F:nucleotide binding"/>
    <property type="evidence" value="ECO:0007669"/>
    <property type="project" value="InterPro"/>
</dbReference>
<organism evidence="1 2">
    <name type="scientific">Stenotrophomonas ginsengisoli</name>
    <dbReference type="NCBI Taxonomy" id="336566"/>
    <lineage>
        <taxon>Bacteria</taxon>
        <taxon>Pseudomonadati</taxon>
        <taxon>Pseudomonadota</taxon>
        <taxon>Gammaproteobacteria</taxon>
        <taxon>Lysobacterales</taxon>
        <taxon>Lysobacteraceae</taxon>
        <taxon>Stenotrophomonas</taxon>
    </lineage>
</organism>
<dbReference type="GO" id="GO:0009117">
    <property type="term" value="P:nucleotide metabolic process"/>
    <property type="evidence" value="ECO:0007669"/>
    <property type="project" value="InterPro"/>
</dbReference>
<evidence type="ECO:0000313" key="2">
    <source>
        <dbReference type="Proteomes" id="UP000050956"/>
    </source>
</evidence>
<protein>
    <submittedName>
        <fullName evidence="1">5'-nucleotidase</fullName>
    </submittedName>
</protein>
<comment type="caution">
    <text evidence="1">The sequence shown here is derived from an EMBL/GenBank/DDBJ whole genome shotgun (WGS) entry which is preliminary data.</text>
</comment>
<dbReference type="PATRIC" id="fig|336566.3.peg.1947"/>
<dbReference type="PANTHER" id="PTHR31367">
    <property type="entry name" value="CYTOSOLIC 5'-NUCLEOTIDASE 1 FAMILY MEMBER"/>
    <property type="match status" value="1"/>
</dbReference>
<dbReference type="PANTHER" id="PTHR31367:SF5">
    <property type="entry name" value="CYTOSOLIC 5'-NUCLEOTIDASE 1A"/>
    <property type="match status" value="1"/>
</dbReference>
<reference evidence="1 2" key="1">
    <citation type="submission" date="2015-05" db="EMBL/GenBank/DDBJ databases">
        <title>Genome sequencing and analysis of members of genus Stenotrophomonas.</title>
        <authorList>
            <person name="Patil P.P."/>
            <person name="Midha S."/>
            <person name="Patil P.B."/>
        </authorList>
    </citation>
    <scope>NUCLEOTIDE SEQUENCE [LARGE SCALE GENOMIC DNA]</scope>
    <source>
        <strain evidence="1 2">DSM 24757</strain>
    </source>
</reference>